<evidence type="ECO:0000256" key="3">
    <source>
        <dbReference type="ARBA" id="ARBA00004245"/>
    </source>
</evidence>
<evidence type="ECO:0000256" key="17">
    <source>
        <dbReference type="SAM" id="MobiDB-lite"/>
    </source>
</evidence>
<feature type="compositionally biased region" description="Low complexity" evidence="17">
    <location>
        <begin position="192"/>
        <end position="203"/>
    </location>
</feature>
<organism evidence="19 20">
    <name type="scientific">Pleuronectes platessa</name>
    <name type="common">European plaice</name>
    <dbReference type="NCBI Taxonomy" id="8262"/>
    <lineage>
        <taxon>Eukaryota</taxon>
        <taxon>Metazoa</taxon>
        <taxon>Chordata</taxon>
        <taxon>Craniata</taxon>
        <taxon>Vertebrata</taxon>
        <taxon>Euteleostomi</taxon>
        <taxon>Actinopterygii</taxon>
        <taxon>Neopterygii</taxon>
        <taxon>Teleostei</taxon>
        <taxon>Neoteleostei</taxon>
        <taxon>Acanthomorphata</taxon>
        <taxon>Carangaria</taxon>
        <taxon>Pleuronectiformes</taxon>
        <taxon>Pleuronectoidei</taxon>
        <taxon>Pleuronectidae</taxon>
        <taxon>Pleuronectes</taxon>
    </lineage>
</organism>
<evidence type="ECO:0000256" key="2">
    <source>
        <dbReference type="ARBA" id="ARBA00004123"/>
    </source>
</evidence>
<keyword evidence="5" id="KW-0963">Cytoplasm</keyword>
<evidence type="ECO:0000256" key="9">
    <source>
        <dbReference type="ARBA" id="ARBA00022859"/>
    </source>
</evidence>
<keyword evidence="20" id="KW-1185">Reference proteome</keyword>
<evidence type="ECO:0000256" key="7">
    <source>
        <dbReference type="ARBA" id="ARBA00022723"/>
    </source>
</evidence>
<evidence type="ECO:0000256" key="14">
    <source>
        <dbReference type="ARBA" id="ARBA00046083"/>
    </source>
</evidence>
<evidence type="ECO:0000256" key="6">
    <source>
        <dbReference type="ARBA" id="ARBA00022588"/>
    </source>
</evidence>
<dbReference type="GO" id="GO:0046872">
    <property type="term" value="F:metal ion binding"/>
    <property type="evidence" value="ECO:0007669"/>
    <property type="project" value="UniProtKB-KW"/>
</dbReference>
<dbReference type="InterPro" id="IPR002579">
    <property type="entry name" value="Met_Sox_Rdtase_MsrB_dom"/>
</dbReference>
<dbReference type="GO" id="GO:0033745">
    <property type="term" value="F:L-methionine-(R)-S-oxide reductase activity"/>
    <property type="evidence" value="ECO:0007669"/>
    <property type="project" value="UniProtKB-EC"/>
</dbReference>
<evidence type="ECO:0000313" key="19">
    <source>
        <dbReference type="EMBL" id="CAB1448082.1"/>
    </source>
</evidence>
<keyword evidence="10" id="KW-0712">Selenocysteine</keyword>
<keyword evidence="13" id="KW-0539">Nucleus</keyword>
<evidence type="ECO:0000313" key="20">
    <source>
        <dbReference type="Proteomes" id="UP001153269"/>
    </source>
</evidence>
<dbReference type="SUPFAM" id="SSF51316">
    <property type="entry name" value="Mss4-like"/>
    <property type="match status" value="1"/>
</dbReference>
<evidence type="ECO:0000256" key="10">
    <source>
        <dbReference type="ARBA" id="ARBA00022933"/>
    </source>
</evidence>
<dbReference type="GO" id="GO:0005856">
    <property type="term" value="C:cytoskeleton"/>
    <property type="evidence" value="ECO:0007669"/>
    <property type="project" value="UniProtKB-SubCell"/>
</dbReference>
<dbReference type="GO" id="GO:0045087">
    <property type="term" value="P:innate immune response"/>
    <property type="evidence" value="ECO:0007669"/>
    <property type="project" value="UniProtKB-KW"/>
</dbReference>
<keyword evidence="12" id="KW-0206">Cytoskeleton</keyword>
<dbReference type="PANTHER" id="PTHR46755">
    <property type="entry name" value="METHIONINE-R-SULFOXIDE REDUCTASE B1"/>
    <property type="match status" value="1"/>
</dbReference>
<sequence>MSTPLTERSSSDELSGEVMSFCSFLGGEVFKDHFKPGVYVCSKCDHQLFSSRSKYEHSSPWPAFTETVQEDSVSKHKERPGAYKVLCGNSSLKIRLMDSKYSQQNIRSDCSNIDKILEPLEGQGEGVWKYDSTPQAVFSGAQWTSCKSAERVPPRHPHPDDGHRAVDLLMCCPQDTQRELFAEEVTESINASLHSHSTSIQSSGPPWCHQTTANKVEKMGRTTSTSSDSDSTSHSRYSDRASSSGSTVRSRDSGKSEAVQEILMKEFRGIIELLVDEMAESDLSGLITESSLELKSTADEICQKISEASDSCRGSKLSKSPKGFWKGVGQKIRKLFAKLFGTAWMLKMGTEVRKKFCKGTQVQSRESVKSLMDSVGSLLLTETKNRVSPENAPVLSNVLYRYITCDTFEANPVDVTKVSVPKSHRKMYADTKERVKNSLPLMNWWFSKEAGDYTKRVTSALMGIESIVVSRVSEIDTAKEREESRKKMYLSLLIDQLVTRVYLKSKVTFLPGEPKDVSQNLFEKTWAEVQDIDFDMSPQIMDKLHKVMFKDLCTIRNQRSRKESRPV</sequence>
<keyword evidence="11" id="KW-0560">Oxidoreductase</keyword>
<comment type="catalytic activity">
    <reaction evidence="16">
        <text>[thioredoxin]-disulfide + L-methionine + H2O = L-methionine (R)-S-oxide + [thioredoxin]-dithiol</text>
        <dbReference type="Rhea" id="RHEA:21260"/>
        <dbReference type="Rhea" id="RHEA-COMP:10698"/>
        <dbReference type="Rhea" id="RHEA-COMP:10700"/>
        <dbReference type="ChEBI" id="CHEBI:15377"/>
        <dbReference type="ChEBI" id="CHEBI:29950"/>
        <dbReference type="ChEBI" id="CHEBI:50058"/>
        <dbReference type="ChEBI" id="CHEBI:57844"/>
        <dbReference type="ChEBI" id="CHEBI:58773"/>
        <dbReference type="EC" id="1.8.4.14"/>
    </reaction>
</comment>
<dbReference type="PROSITE" id="PS51790">
    <property type="entry name" value="MSRB"/>
    <property type="match status" value="1"/>
</dbReference>
<keyword evidence="9" id="KW-0391">Immunity</keyword>
<comment type="cofactor">
    <cofactor evidence="1">
        <name>Zn(2+)</name>
        <dbReference type="ChEBI" id="CHEBI:29105"/>
    </cofactor>
</comment>
<evidence type="ECO:0000256" key="11">
    <source>
        <dbReference type="ARBA" id="ARBA00023002"/>
    </source>
</evidence>
<evidence type="ECO:0000256" key="12">
    <source>
        <dbReference type="ARBA" id="ARBA00023212"/>
    </source>
</evidence>
<keyword evidence="7" id="KW-0479">Metal-binding</keyword>
<dbReference type="GO" id="GO:0030091">
    <property type="term" value="P:protein repair"/>
    <property type="evidence" value="ECO:0007669"/>
    <property type="project" value="TreeGrafter"/>
</dbReference>
<dbReference type="Gene3D" id="2.170.150.20">
    <property type="entry name" value="Peptide methionine sulfoxide reductase"/>
    <property type="match status" value="1"/>
</dbReference>
<dbReference type="Pfam" id="PF01641">
    <property type="entry name" value="SelR"/>
    <property type="match status" value="1"/>
</dbReference>
<evidence type="ECO:0000256" key="15">
    <source>
        <dbReference type="ARBA" id="ARBA00048488"/>
    </source>
</evidence>
<evidence type="ECO:0000256" key="16">
    <source>
        <dbReference type="ARBA" id="ARBA00049261"/>
    </source>
</evidence>
<dbReference type="PANTHER" id="PTHR46755:SF5">
    <property type="entry name" value="METHIONINE-R-SULFOXIDE REDUCTASE B1"/>
    <property type="match status" value="1"/>
</dbReference>
<feature type="region of interest" description="Disordered" evidence="17">
    <location>
        <begin position="218"/>
        <end position="255"/>
    </location>
</feature>
<dbReference type="Proteomes" id="UP001153269">
    <property type="component" value="Unassembled WGS sequence"/>
</dbReference>
<feature type="domain" description="MsrB" evidence="18">
    <location>
        <begin position="12"/>
        <end position="89"/>
    </location>
</feature>
<evidence type="ECO:0000256" key="13">
    <source>
        <dbReference type="ARBA" id="ARBA00023242"/>
    </source>
</evidence>
<protein>
    <recommendedName>
        <fullName evidence="18">MsrB domain-containing protein</fullName>
    </recommendedName>
</protein>
<dbReference type="AlphaFoldDB" id="A0A9N7VEF6"/>
<evidence type="ECO:0000256" key="4">
    <source>
        <dbReference type="ARBA" id="ARBA00007174"/>
    </source>
</evidence>
<comment type="caution">
    <text evidence="19">The sequence shown here is derived from an EMBL/GenBank/DDBJ whole genome shotgun (WGS) entry which is preliminary data.</text>
</comment>
<comment type="function">
    <text evidence="14">Methionine-sulfoxide reductase that specifically reduces methionine (R)-sulfoxide back to methionine. While in many cases, methionine oxidation is the result of random oxidation following oxidative stress, methionine oxidation is also a post-translational modification that takes place on specific residue. Acts as a regulator of actin assembly by reducing methionine (R)-sulfoxide mediated by MICALs (MICAL1, MICAL2 or MICAL3) on actin, thereby promoting filament repolymerization. Plays a role in innate immunity by reducing oxidized actin, leading to actin repolymerization in macrophages.</text>
</comment>
<accession>A0A9N7VEF6</accession>
<comment type="catalytic activity">
    <reaction evidence="15">
        <text>L-methionyl-[protein] + [thioredoxin]-disulfide + H2O = L-methionyl-(R)-S-oxide-[protein] + [thioredoxin]-dithiol</text>
        <dbReference type="Rhea" id="RHEA:24164"/>
        <dbReference type="Rhea" id="RHEA-COMP:10698"/>
        <dbReference type="Rhea" id="RHEA-COMP:10700"/>
        <dbReference type="Rhea" id="RHEA-COMP:12313"/>
        <dbReference type="Rhea" id="RHEA-COMP:12314"/>
        <dbReference type="ChEBI" id="CHEBI:15377"/>
        <dbReference type="ChEBI" id="CHEBI:16044"/>
        <dbReference type="ChEBI" id="CHEBI:29950"/>
        <dbReference type="ChEBI" id="CHEBI:45764"/>
        <dbReference type="ChEBI" id="CHEBI:50058"/>
        <dbReference type="EC" id="1.8.4.12"/>
    </reaction>
</comment>
<evidence type="ECO:0000256" key="1">
    <source>
        <dbReference type="ARBA" id="ARBA00001947"/>
    </source>
</evidence>
<comment type="subcellular location">
    <subcellularLocation>
        <location evidence="3">Cytoplasm</location>
        <location evidence="3">Cytoskeleton</location>
    </subcellularLocation>
    <subcellularLocation>
        <location evidence="2">Nucleus</location>
    </subcellularLocation>
</comment>
<evidence type="ECO:0000256" key="8">
    <source>
        <dbReference type="ARBA" id="ARBA00022833"/>
    </source>
</evidence>
<dbReference type="GO" id="GO:0033743">
    <property type="term" value="F:peptide-methionine (R)-S-oxide reductase activity"/>
    <property type="evidence" value="ECO:0007669"/>
    <property type="project" value="UniProtKB-EC"/>
</dbReference>
<proteinExistence type="inferred from homology"/>
<dbReference type="InterPro" id="IPR052150">
    <property type="entry name" value="MsrB_Met_sulfoxide_reductase"/>
</dbReference>
<dbReference type="InterPro" id="IPR011057">
    <property type="entry name" value="Mss4-like_sf"/>
</dbReference>
<dbReference type="EMBL" id="CADEAL010003964">
    <property type="protein sequence ID" value="CAB1448082.1"/>
    <property type="molecule type" value="Genomic_DNA"/>
</dbReference>
<name>A0A9N7VEF6_PLEPL</name>
<feature type="compositionally biased region" description="Low complexity" evidence="17">
    <location>
        <begin position="221"/>
        <end position="230"/>
    </location>
</feature>
<keyword evidence="8" id="KW-0862">Zinc</keyword>
<reference evidence="19" key="1">
    <citation type="submission" date="2020-03" db="EMBL/GenBank/DDBJ databases">
        <authorList>
            <person name="Weist P."/>
        </authorList>
    </citation>
    <scope>NUCLEOTIDE SEQUENCE</scope>
</reference>
<comment type="similarity">
    <text evidence="4">Belongs to the MsrB Met sulfoxide reductase family.</text>
</comment>
<dbReference type="GO" id="GO:0005634">
    <property type="term" value="C:nucleus"/>
    <property type="evidence" value="ECO:0007669"/>
    <property type="project" value="UniProtKB-SubCell"/>
</dbReference>
<evidence type="ECO:0000259" key="18">
    <source>
        <dbReference type="PROSITE" id="PS51790"/>
    </source>
</evidence>
<evidence type="ECO:0000256" key="5">
    <source>
        <dbReference type="ARBA" id="ARBA00022490"/>
    </source>
</evidence>
<gene>
    <name evidence="19" type="ORF">PLEPLA_LOCUS35745</name>
</gene>
<keyword evidence="6" id="KW-0399">Innate immunity</keyword>
<feature type="region of interest" description="Disordered" evidence="17">
    <location>
        <begin position="192"/>
        <end position="211"/>
    </location>
</feature>